<sequence>MDATRSHLRLGFVADCEKMVCDPARLLRMGLDPKRNLTRVNRSSKEMGLGRKKGSRPKREVDLPFIRNG</sequence>
<feature type="region of interest" description="Disordered" evidence="1">
    <location>
        <begin position="44"/>
        <end position="69"/>
    </location>
</feature>
<accession>A0A8S9JHV8</accession>
<evidence type="ECO:0000313" key="3">
    <source>
        <dbReference type="Proteomes" id="UP000712281"/>
    </source>
</evidence>
<organism evidence="2 3">
    <name type="scientific">Brassica cretica</name>
    <name type="common">Mustard</name>
    <dbReference type="NCBI Taxonomy" id="69181"/>
    <lineage>
        <taxon>Eukaryota</taxon>
        <taxon>Viridiplantae</taxon>
        <taxon>Streptophyta</taxon>
        <taxon>Embryophyta</taxon>
        <taxon>Tracheophyta</taxon>
        <taxon>Spermatophyta</taxon>
        <taxon>Magnoliopsida</taxon>
        <taxon>eudicotyledons</taxon>
        <taxon>Gunneridae</taxon>
        <taxon>Pentapetalae</taxon>
        <taxon>rosids</taxon>
        <taxon>malvids</taxon>
        <taxon>Brassicales</taxon>
        <taxon>Brassicaceae</taxon>
        <taxon>Brassiceae</taxon>
        <taxon>Brassica</taxon>
    </lineage>
</organism>
<evidence type="ECO:0000256" key="1">
    <source>
        <dbReference type="SAM" id="MobiDB-lite"/>
    </source>
</evidence>
<proteinExistence type="predicted"/>
<dbReference type="EMBL" id="QGKW02001660">
    <property type="protein sequence ID" value="KAF2581558.1"/>
    <property type="molecule type" value="Genomic_DNA"/>
</dbReference>
<reference evidence="2" key="1">
    <citation type="submission" date="2019-12" db="EMBL/GenBank/DDBJ databases">
        <title>Genome sequencing and annotation of Brassica cretica.</title>
        <authorList>
            <person name="Studholme D.J."/>
            <person name="Sarris P.F."/>
        </authorList>
    </citation>
    <scope>NUCLEOTIDE SEQUENCE</scope>
    <source>
        <strain evidence="2">PFS-001/15</strain>
        <tissue evidence="2">Leaf</tissue>
    </source>
</reference>
<protein>
    <submittedName>
        <fullName evidence="2">Uncharacterized protein</fullName>
    </submittedName>
</protein>
<gene>
    <name evidence="2" type="ORF">F2Q68_00006647</name>
</gene>
<dbReference type="AlphaFoldDB" id="A0A8S9JHV8"/>
<evidence type="ECO:0000313" key="2">
    <source>
        <dbReference type="EMBL" id="KAF2581558.1"/>
    </source>
</evidence>
<dbReference type="Proteomes" id="UP000712281">
    <property type="component" value="Unassembled WGS sequence"/>
</dbReference>
<comment type="caution">
    <text evidence="2">The sequence shown here is derived from an EMBL/GenBank/DDBJ whole genome shotgun (WGS) entry which is preliminary data.</text>
</comment>
<name>A0A8S9JHV8_BRACR</name>